<evidence type="ECO:0000313" key="2">
    <source>
        <dbReference type="Proteomes" id="UP000756132"/>
    </source>
</evidence>
<dbReference type="RefSeq" id="XP_047757094.1">
    <property type="nucleotide sequence ID" value="XM_047899282.1"/>
</dbReference>
<sequence length="218" mass="24779">MKEIIETALRAGCNVDGPKLMDDFALKATHFKQGGAFEDVLRSLRQFSYVTLQDTEDGLHTIWMQQHWMVISEILQHAASLQEFDLTLSNLSAEVHLGSALADLCTTVFTTAEVPCLRTLCLCWKTFSVLGEGDVWAELVKLLSSMPCLANVCLRNLFKRPRGATPAQVLNELKNVRFMVTGEKERQQLTEMERRETVDVHPFLERAIECGLQYESWR</sequence>
<dbReference type="AlphaFoldDB" id="A0A9Q8L9M5"/>
<name>A0A9Q8L9M5_PASFU</name>
<dbReference type="KEGG" id="ffu:CLAFUR5_00134"/>
<accession>A0A9Q8L9M5</accession>
<reference evidence="1" key="2">
    <citation type="journal article" date="2022" name="Microb. Genom.">
        <title>A chromosome-scale genome assembly of the tomato pathogen Cladosporium fulvum reveals a compartmentalized genome architecture and the presence of a dispensable chromosome.</title>
        <authorList>
            <person name="Zaccaron A.Z."/>
            <person name="Chen L.H."/>
            <person name="Samaras A."/>
            <person name="Stergiopoulos I."/>
        </authorList>
    </citation>
    <scope>NUCLEOTIDE SEQUENCE</scope>
    <source>
        <strain evidence="1">Race5_Kim</strain>
    </source>
</reference>
<proteinExistence type="predicted"/>
<keyword evidence="2" id="KW-1185">Reference proteome</keyword>
<dbReference type="Proteomes" id="UP000756132">
    <property type="component" value="Chromosome 1"/>
</dbReference>
<dbReference type="EMBL" id="CP090163">
    <property type="protein sequence ID" value="UJO12728.1"/>
    <property type="molecule type" value="Genomic_DNA"/>
</dbReference>
<protein>
    <submittedName>
        <fullName evidence="1">Uncharacterized protein</fullName>
    </submittedName>
</protein>
<evidence type="ECO:0000313" key="1">
    <source>
        <dbReference type="EMBL" id="UJO12728.1"/>
    </source>
</evidence>
<dbReference type="GeneID" id="71980012"/>
<organism evidence="1 2">
    <name type="scientific">Passalora fulva</name>
    <name type="common">Tomato leaf mold</name>
    <name type="synonym">Cladosporium fulvum</name>
    <dbReference type="NCBI Taxonomy" id="5499"/>
    <lineage>
        <taxon>Eukaryota</taxon>
        <taxon>Fungi</taxon>
        <taxon>Dikarya</taxon>
        <taxon>Ascomycota</taxon>
        <taxon>Pezizomycotina</taxon>
        <taxon>Dothideomycetes</taxon>
        <taxon>Dothideomycetidae</taxon>
        <taxon>Mycosphaerellales</taxon>
        <taxon>Mycosphaerellaceae</taxon>
        <taxon>Fulvia</taxon>
    </lineage>
</organism>
<gene>
    <name evidence="1" type="ORF">CLAFUR5_00134</name>
</gene>
<reference evidence="1" key="1">
    <citation type="submission" date="2021-12" db="EMBL/GenBank/DDBJ databases">
        <authorList>
            <person name="Zaccaron A."/>
            <person name="Stergiopoulos I."/>
        </authorList>
    </citation>
    <scope>NUCLEOTIDE SEQUENCE</scope>
    <source>
        <strain evidence="1">Race5_Kim</strain>
    </source>
</reference>